<reference evidence="5" key="1">
    <citation type="submission" date="2023-03" db="EMBL/GenBank/DDBJ databases">
        <title>Chromosome-scale reference genome and RAD-based genetic map of yellow starthistle (Centaurea solstitialis) reveal putative structural variation and QTLs associated with invader traits.</title>
        <authorList>
            <person name="Reatini B."/>
            <person name="Cang F.A."/>
            <person name="Jiang Q."/>
            <person name="Mckibben M.T.W."/>
            <person name="Barker M.S."/>
            <person name="Rieseberg L.H."/>
            <person name="Dlugosch K.M."/>
        </authorList>
    </citation>
    <scope>NUCLEOTIDE SEQUENCE</scope>
    <source>
        <strain evidence="5">CAN-66</strain>
        <tissue evidence="5">Leaf</tissue>
    </source>
</reference>
<dbReference type="GO" id="GO:0000145">
    <property type="term" value="C:exocyst"/>
    <property type="evidence" value="ECO:0007669"/>
    <property type="project" value="UniProtKB-UniRule"/>
</dbReference>
<keyword evidence="2" id="KW-0653">Protein transport</keyword>
<comment type="caution">
    <text evidence="5">The sequence shown here is derived from an EMBL/GenBank/DDBJ whole genome shotgun (WGS) entry which is preliminary data.</text>
</comment>
<dbReference type="GO" id="GO:0015031">
    <property type="term" value="P:protein transport"/>
    <property type="evidence" value="ECO:0007669"/>
    <property type="project" value="UniProtKB-KW"/>
</dbReference>
<dbReference type="EMBL" id="JARYMX010000004">
    <property type="protein sequence ID" value="KAJ9552769.1"/>
    <property type="molecule type" value="Genomic_DNA"/>
</dbReference>
<comment type="similarity">
    <text evidence="2">Belongs to the SEC5 family.</text>
</comment>
<sequence>MSDNDDGGVKSRKSKRKSSKKAVKNVMHTLGSKMPKKGRKRKHKGGRVPEEEEDDDDDDDDEDDDDDDEVEMLSISSDDQDDSTQKTKDDDTAYQGGGGEPTKWKQVNENEVSEQNTSTSTNMTEEKAGNPLEVASGMIQDTISAYESKVQNSFHDMEELNVLCPYMSDAIMDISKGCQVFESKEVAPTIAVEALRALLFESTKIYILRLCSWMRASIEEIAKHESWVPVTVLERNKSPYGISFLPLAFRSVMVSAMDQIDM</sequence>
<feature type="compositionally biased region" description="Acidic residues" evidence="3">
    <location>
        <begin position="50"/>
        <end position="71"/>
    </location>
</feature>
<name>A0AA38WK41_9ASTR</name>
<dbReference type="AlphaFoldDB" id="A0AA38WK41"/>
<feature type="region of interest" description="Disordered" evidence="3">
    <location>
        <begin position="1"/>
        <end position="126"/>
    </location>
</feature>
<keyword evidence="2" id="KW-0268">Exocytosis</keyword>
<accession>A0AA38WK41</accession>
<feature type="compositionally biased region" description="Polar residues" evidence="3">
    <location>
        <begin position="109"/>
        <end position="123"/>
    </location>
</feature>
<keyword evidence="1 2" id="KW-0813">Transport</keyword>
<comment type="subunit">
    <text evidence="2">Component of the exocyst complex.</text>
</comment>
<feature type="domain" description="Exocyst complex component EXOC2/Sec5 N-terminal" evidence="4">
    <location>
        <begin position="131"/>
        <end position="260"/>
    </location>
</feature>
<evidence type="ECO:0000256" key="2">
    <source>
        <dbReference type="RuleBase" id="RU365069"/>
    </source>
</evidence>
<dbReference type="Pfam" id="PF15469">
    <property type="entry name" value="Sec5"/>
    <property type="match status" value="1"/>
</dbReference>
<dbReference type="GO" id="GO:0006893">
    <property type="term" value="P:Golgi to plasma membrane transport"/>
    <property type="evidence" value="ECO:0007669"/>
    <property type="project" value="UniProtKB-UniRule"/>
</dbReference>
<dbReference type="GO" id="GO:0006887">
    <property type="term" value="P:exocytosis"/>
    <property type="evidence" value="ECO:0007669"/>
    <property type="project" value="UniProtKB-KW"/>
</dbReference>
<dbReference type="PANTHER" id="PTHR13043:SF4">
    <property type="entry name" value="EXOCYST COMPLEX COMPONENT SEC5"/>
    <property type="match status" value="1"/>
</dbReference>
<evidence type="ECO:0000256" key="3">
    <source>
        <dbReference type="SAM" id="MobiDB-lite"/>
    </source>
</evidence>
<dbReference type="Proteomes" id="UP001172457">
    <property type="component" value="Chromosome 4"/>
</dbReference>
<keyword evidence="6" id="KW-1185">Reference proteome</keyword>
<feature type="compositionally biased region" description="Basic residues" evidence="3">
    <location>
        <begin position="10"/>
        <end position="23"/>
    </location>
</feature>
<organism evidence="5 6">
    <name type="scientific">Centaurea solstitialis</name>
    <name type="common">yellow star-thistle</name>
    <dbReference type="NCBI Taxonomy" id="347529"/>
    <lineage>
        <taxon>Eukaryota</taxon>
        <taxon>Viridiplantae</taxon>
        <taxon>Streptophyta</taxon>
        <taxon>Embryophyta</taxon>
        <taxon>Tracheophyta</taxon>
        <taxon>Spermatophyta</taxon>
        <taxon>Magnoliopsida</taxon>
        <taxon>eudicotyledons</taxon>
        <taxon>Gunneridae</taxon>
        <taxon>Pentapetalae</taxon>
        <taxon>asterids</taxon>
        <taxon>campanulids</taxon>
        <taxon>Asterales</taxon>
        <taxon>Asteraceae</taxon>
        <taxon>Carduoideae</taxon>
        <taxon>Cardueae</taxon>
        <taxon>Centaureinae</taxon>
        <taxon>Centaurea</taxon>
    </lineage>
</organism>
<evidence type="ECO:0000256" key="1">
    <source>
        <dbReference type="ARBA" id="ARBA00022448"/>
    </source>
</evidence>
<evidence type="ECO:0000259" key="4">
    <source>
        <dbReference type="Pfam" id="PF15469"/>
    </source>
</evidence>
<proteinExistence type="inferred from homology"/>
<comment type="function">
    <text evidence="2">Component of the exocyst complex involved in the docking of exocytic vesicles with fusion sites on the plasma membrane.</text>
</comment>
<gene>
    <name evidence="5" type="ORF">OSB04_016814</name>
</gene>
<evidence type="ECO:0000313" key="5">
    <source>
        <dbReference type="EMBL" id="KAJ9552769.1"/>
    </source>
</evidence>
<protein>
    <recommendedName>
        <fullName evidence="2">Exocyst complex component SEC5</fullName>
    </recommendedName>
</protein>
<evidence type="ECO:0000313" key="6">
    <source>
        <dbReference type="Proteomes" id="UP001172457"/>
    </source>
</evidence>
<dbReference type="InterPro" id="IPR029175">
    <property type="entry name" value="EXOC2/Sec5"/>
</dbReference>
<feature type="compositionally biased region" description="Basic residues" evidence="3">
    <location>
        <begin position="34"/>
        <end position="46"/>
    </location>
</feature>
<dbReference type="InterPro" id="IPR039481">
    <property type="entry name" value="EXOC2/Sec5_N_dom"/>
</dbReference>
<dbReference type="PANTHER" id="PTHR13043">
    <property type="entry name" value="EXOCYST COMPLEX COMPONENT SEC5"/>
    <property type="match status" value="1"/>
</dbReference>